<evidence type="ECO:0000256" key="1">
    <source>
        <dbReference type="SAM" id="MobiDB-lite"/>
    </source>
</evidence>
<dbReference type="AlphaFoldDB" id="A0A917U2H3"/>
<dbReference type="InterPro" id="IPR018691">
    <property type="entry name" value="DUF2188"/>
</dbReference>
<organism evidence="2 3">
    <name type="scientific">Dactylosporangium sucinum</name>
    <dbReference type="NCBI Taxonomy" id="1424081"/>
    <lineage>
        <taxon>Bacteria</taxon>
        <taxon>Bacillati</taxon>
        <taxon>Actinomycetota</taxon>
        <taxon>Actinomycetes</taxon>
        <taxon>Micromonosporales</taxon>
        <taxon>Micromonosporaceae</taxon>
        <taxon>Dactylosporangium</taxon>
    </lineage>
</organism>
<feature type="region of interest" description="Disordered" evidence="1">
    <location>
        <begin position="47"/>
        <end position="79"/>
    </location>
</feature>
<dbReference type="Pfam" id="PF09954">
    <property type="entry name" value="DUF2188"/>
    <property type="match status" value="1"/>
</dbReference>
<feature type="compositionally biased region" description="Basic and acidic residues" evidence="1">
    <location>
        <begin position="1"/>
        <end position="19"/>
    </location>
</feature>
<feature type="compositionally biased region" description="Basic and acidic residues" evidence="1">
    <location>
        <begin position="53"/>
        <end position="65"/>
    </location>
</feature>
<keyword evidence="3" id="KW-1185">Reference proteome</keyword>
<evidence type="ECO:0000313" key="3">
    <source>
        <dbReference type="Proteomes" id="UP000642070"/>
    </source>
</evidence>
<protein>
    <recommendedName>
        <fullName evidence="4">DUF2188 domain-containing protein</fullName>
    </recommendedName>
</protein>
<reference evidence="2" key="1">
    <citation type="journal article" date="2014" name="Int. J. Syst. Evol. Microbiol.">
        <title>Complete genome sequence of Corynebacterium casei LMG S-19264T (=DSM 44701T), isolated from a smear-ripened cheese.</title>
        <authorList>
            <consortium name="US DOE Joint Genome Institute (JGI-PGF)"/>
            <person name="Walter F."/>
            <person name="Albersmeier A."/>
            <person name="Kalinowski J."/>
            <person name="Ruckert C."/>
        </authorList>
    </citation>
    <scope>NUCLEOTIDE SEQUENCE</scope>
    <source>
        <strain evidence="2">JCM 19831</strain>
    </source>
</reference>
<evidence type="ECO:0008006" key="4">
    <source>
        <dbReference type="Google" id="ProtNLM"/>
    </source>
</evidence>
<feature type="region of interest" description="Disordered" evidence="1">
    <location>
        <begin position="1"/>
        <end position="31"/>
    </location>
</feature>
<proteinExistence type="predicted"/>
<name>A0A917U2H3_9ACTN</name>
<reference evidence="2" key="2">
    <citation type="submission" date="2020-09" db="EMBL/GenBank/DDBJ databases">
        <authorList>
            <person name="Sun Q."/>
            <person name="Ohkuma M."/>
        </authorList>
    </citation>
    <scope>NUCLEOTIDE SEQUENCE</scope>
    <source>
        <strain evidence="2">JCM 19831</strain>
    </source>
</reference>
<comment type="caution">
    <text evidence="2">The sequence shown here is derived from an EMBL/GenBank/DDBJ whole genome shotgun (WGS) entry which is preliminary data.</text>
</comment>
<evidence type="ECO:0000313" key="2">
    <source>
        <dbReference type="EMBL" id="GGM50503.1"/>
    </source>
</evidence>
<dbReference type="RefSeq" id="WP_229835979.1">
    <property type="nucleotide sequence ID" value="NZ_BMPI01000033.1"/>
</dbReference>
<sequence>MANERHVTQRPDGDWDVSKPGRTRPVATETTQKAAIDAARVDLSSHGGGEIVIHGRDGRIRDKDTVAPGHDPNPPRDRR</sequence>
<dbReference type="EMBL" id="BMPI01000033">
    <property type="protein sequence ID" value="GGM50503.1"/>
    <property type="molecule type" value="Genomic_DNA"/>
</dbReference>
<gene>
    <name evidence="2" type="ORF">GCM10007977_060310</name>
</gene>
<accession>A0A917U2H3</accession>
<dbReference type="Proteomes" id="UP000642070">
    <property type="component" value="Unassembled WGS sequence"/>
</dbReference>